<dbReference type="InterPro" id="IPR038269">
    <property type="entry name" value="SCAN_sf"/>
</dbReference>
<dbReference type="AlphaFoldDB" id="A0AAE0QMR2"/>
<dbReference type="FunFam" id="3.30.160.60:FF:000688">
    <property type="entry name" value="zinc finger protein 197 isoform X1"/>
    <property type="match status" value="1"/>
</dbReference>
<keyword evidence="4 9" id="KW-0863">Zinc-finger</keyword>
<keyword evidence="5" id="KW-0862">Zinc</keyword>
<evidence type="ECO:0000256" key="9">
    <source>
        <dbReference type="PROSITE-ProRule" id="PRU00042"/>
    </source>
</evidence>
<feature type="compositionally biased region" description="Basic and acidic residues" evidence="10">
    <location>
        <begin position="579"/>
        <end position="595"/>
    </location>
</feature>
<accession>A0AAE0QMR2</accession>
<gene>
    <name evidence="13" type="ORF">QTP70_033564</name>
</gene>
<dbReference type="SUPFAM" id="SSF57667">
    <property type="entry name" value="beta-beta-alpha zinc fingers"/>
    <property type="match status" value="3"/>
</dbReference>
<dbReference type="GO" id="GO:0005667">
    <property type="term" value="C:transcription regulator complex"/>
    <property type="evidence" value="ECO:0007669"/>
    <property type="project" value="TreeGrafter"/>
</dbReference>
<feature type="domain" description="C2H2-type" evidence="11">
    <location>
        <begin position="421"/>
        <end position="448"/>
    </location>
</feature>
<reference evidence="13" key="1">
    <citation type="submission" date="2023-06" db="EMBL/GenBank/DDBJ databases">
        <title>Male Hemibagrus guttatus genome.</title>
        <authorList>
            <person name="Bian C."/>
        </authorList>
    </citation>
    <scope>NUCLEOTIDE SEQUENCE</scope>
    <source>
        <strain evidence="13">Male_cb2023</strain>
        <tissue evidence="13">Muscle</tissue>
    </source>
</reference>
<dbReference type="GO" id="GO:0008270">
    <property type="term" value="F:zinc ion binding"/>
    <property type="evidence" value="ECO:0007669"/>
    <property type="project" value="UniProtKB-KW"/>
</dbReference>
<name>A0AAE0QMR2_9TELE</name>
<dbReference type="InterPro" id="IPR036236">
    <property type="entry name" value="Znf_C2H2_sf"/>
</dbReference>
<dbReference type="EMBL" id="JAUCMX010000013">
    <property type="protein sequence ID" value="KAK3526789.1"/>
    <property type="molecule type" value="Genomic_DNA"/>
</dbReference>
<organism evidence="13 14">
    <name type="scientific">Hemibagrus guttatus</name>
    <dbReference type="NCBI Taxonomy" id="175788"/>
    <lineage>
        <taxon>Eukaryota</taxon>
        <taxon>Metazoa</taxon>
        <taxon>Chordata</taxon>
        <taxon>Craniata</taxon>
        <taxon>Vertebrata</taxon>
        <taxon>Euteleostomi</taxon>
        <taxon>Actinopterygii</taxon>
        <taxon>Neopterygii</taxon>
        <taxon>Teleostei</taxon>
        <taxon>Ostariophysi</taxon>
        <taxon>Siluriformes</taxon>
        <taxon>Bagridae</taxon>
        <taxon>Hemibagrus</taxon>
    </lineage>
</organism>
<feature type="non-terminal residue" evidence="13">
    <location>
        <position position="630"/>
    </location>
</feature>
<dbReference type="Gene3D" id="1.10.4020.10">
    <property type="entry name" value="DNA breaking-rejoining enzymes"/>
    <property type="match status" value="1"/>
</dbReference>
<dbReference type="Pfam" id="PF00096">
    <property type="entry name" value="zf-C2H2"/>
    <property type="match status" value="4"/>
</dbReference>
<evidence type="ECO:0000259" key="11">
    <source>
        <dbReference type="PROSITE" id="PS50157"/>
    </source>
</evidence>
<sequence length="630" mass="71890">YFFLFSLHLSAEIMDLIWCLRSLLDLHVQLQRAVALQGEIQAQFLAQLLRPDNTSPQQLPLPQMDLTGDDLELSLSVFERALDDSKLPMKQWGLRLAQLLCVKTSNEDDHELSYEAVKSDIRRQACSLEYQRWRDFNKVQYDPHKGVRELKVGVEEAAKKWLQPERCSSEEVVRKVALQKFLSLLPPDALDKTIEEQPQNMEEAAVIASSFLENNSVEWNRDGERQHAEAQTDHGYSRDYLNSNELKKLDSEPGFPSESHSLEVTVGDKHFEVEEFSEAVLSPSMVDIKPVLNAQDTPSIRNDSQVLLHGPCYSGESVKSSPRRANKNGNITAGPKLKRVLECPDCGSKFKRFDYLRKHICTPGQSLGCQHCDLRFPSVSQLTNHLRVHRKMLHCPECNKAFRDRFNLRCHQRTHTGERPHICADCGSAFAQERGLQEHRNIHTGERPFQCPVCRKGFSHSRTLAKHVVVHSEARPYISQTDTCVTPFRSLIHFGWCIFTLTEKLCSLLSTSTSRSVGKARWSCSRFTRRALSTARPAHTGEMDYTPDTPEDRNFLGRSAFRHGAVVRRGQDTTGQERTGQERRGQERGGEEDPCPRITCTVKRAEIGARLTHFEWIRRTEPTFSPTAFL</sequence>
<evidence type="ECO:0000256" key="10">
    <source>
        <dbReference type="SAM" id="MobiDB-lite"/>
    </source>
</evidence>
<comment type="subcellular location">
    <subcellularLocation>
        <location evidence="1">Nucleus</location>
    </subcellularLocation>
</comment>
<evidence type="ECO:0000259" key="12">
    <source>
        <dbReference type="PROSITE" id="PS50804"/>
    </source>
</evidence>
<dbReference type="PROSITE" id="PS00028">
    <property type="entry name" value="ZINC_FINGER_C2H2_1"/>
    <property type="match status" value="3"/>
</dbReference>
<dbReference type="GO" id="GO:0031519">
    <property type="term" value="C:PcG protein complex"/>
    <property type="evidence" value="ECO:0007669"/>
    <property type="project" value="TreeGrafter"/>
</dbReference>
<evidence type="ECO:0000256" key="2">
    <source>
        <dbReference type="ARBA" id="ARBA00022723"/>
    </source>
</evidence>
<feature type="domain" description="C2H2-type" evidence="11">
    <location>
        <begin position="449"/>
        <end position="476"/>
    </location>
</feature>
<keyword evidence="7" id="KW-0804">Transcription</keyword>
<dbReference type="Proteomes" id="UP001274896">
    <property type="component" value="Unassembled WGS sequence"/>
</dbReference>
<keyword evidence="14" id="KW-1185">Reference proteome</keyword>
<keyword evidence="8" id="KW-0539">Nucleus</keyword>
<dbReference type="InterPro" id="IPR003309">
    <property type="entry name" value="SCAN_dom"/>
</dbReference>
<keyword evidence="3" id="KW-0677">Repeat</keyword>
<feature type="domain" description="C2H2-type" evidence="11">
    <location>
        <begin position="393"/>
        <end position="420"/>
    </location>
</feature>
<evidence type="ECO:0000256" key="5">
    <source>
        <dbReference type="ARBA" id="ARBA00022833"/>
    </source>
</evidence>
<dbReference type="GO" id="GO:0000785">
    <property type="term" value="C:chromatin"/>
    <property type="evidence" value="ECO:0007669"/>
    <property type="project" value="TreeGrafter"/>
</dbReference>
<dbReference type="PANTHER" id="PTHR14003:SF23">
    <property type="entry name" value="ZINC FINGER PROTEIN 143"/>
    <property type="match status" value="1"/>
</dbReference>
<evidence type="ECO:0000256" key="1">
    <source>
        <dbReference type="ARBA" id="ARBA00004123"/>
    </source>
</evidence>
<evidence type="ECO:0000256" key="4">
    <source>
        <dbReference type="ARBA" id="ARBA00022771"/>
    </source>
</evidence>
<dbReference type="PROSITE" id="PS50157">
    <property type="entry name" value="ZINC_FINGER_C2H2_2"/>
    <property type="match status" value="4"/>
</dbReference>
<comment type="caution">
    <text evidence="13">The sequence shown here is derived from an EMBL/GenBank/DDBJ whole genome shotgun (WGS) entry which is preliminary data.</text>
</comment>
<evidence type="ECO:0000313" key="13">
    <source>
        <dbReference type="EMBL" id="KAK3526789.1"/>
    </source>
</evidence>
<dbReference type="InterPro" id="IPR013087">
    <property type="entry name" value="Znf_C2H2_type"/>
</dbReference>
<dbReference type="FunFam" id="3.30.160.60:FF:000060">
    <property type="entry name" value="zinc finger protein 436"/>
    <property type="match status" value="1"/>
</dbReference>
<dbReference type="Gene3D" id="3.30.160.60">
    <property type="entry name" value="Classic Zinc Finger"/>
    <property type="match status" value="4"/>
</dbReference>
<feature type="domain" description="C2H2-type" evidence="11">
    <location>
        <begin position="367"/>
        <end position="389"/>
    </location>
</feature>
<dbReference type="GO" id="GO:0000981">
    <property type="term" value="F:DNA-binding transcription factor activity, RNA polymerase II-specific"/>
    <property type="evidence" value="ECO:0007669"/>
    <property type="project" value="TreeGrafter"/>
</dbReference>
<dbReference type="SUPFAM" id="SSF47353">
    <property type="entry name" value="Retrovirus capsid dimerization domain-like"/>
    <property type="match status" value="1"/>
</dbReference>
<dbReference type="PROSITE" id="PS50804">
    <property type="entry name" value="SCAN_BOX"/>
    <property type="match status" value="1"/>
</dbReference>
<dbReference type="PANTHER" id="PTHR14003">
    <property type="entry name" value="TRANSCRIPTIONAL REPRESSOR PROTEIN YY"/>
    <property type="match status" value="1"/>
</dbReference>
<evidence type="ECO:0000256" key="3">
    <source>
        <dbReference type="ARBA" id="ARBA00022737"/>
    </source>
</evidence>
<dbReference type="SMART" id="SM00355">
    <property type="entry name" value="ZnF_C2H2"/>
    <property type="match status" value="5"/>
</dbReference>
<feature type="region of interest" description="Disordered" evidence="10">
    <location>
        <begin position="566"/>
        <end position="597"/>
    </location>
</feature>
<evidence type="ECO:0000256" key="8">
    <source>
        <dbReference type="ARBA" id="ARBA00023242"/>
    </source>
</evidence>
<dbReference type="GO" id="GO:0000978">
    <property type="term" value="F:RNA polymerase II cis-regulatory region sequence-specific DNA binding"/>
    <property type="evidence" value="ECO:0007669"/>
    <property type="project" value="TreeGrafter"/>
</dbReference>
<evidence type="ECO:0000256" key="6">
    <source>
        <dbReference type="ARBA" id="ARBA00023015"/>
    </source>
</evidence>
<dbReference type="Pfam" id="PF02023">
    <property type="entry name" value="SCAN"/>
    <property type="match status" value="1"/>
</dbReference>
<keyword evidence="6" id="KW-0805">Transcription regulation</keyword>
<evidence type="ECO:0000313" key="14">
    <source>
        <dbReference type="Proteomes" id="UP001274896"/>
    </source>
</evidence>
<protein>
    <submittedName>
        <fullName evidence="13">Uncharacterized protein</fullName>
    </submittedName>
</protein>
<feature type="domain" description="SCAN box" evidence="12">
    <location>
        <begin position="136"/>
        <end position="211"/>
    </location>
</feature>
<dbReference type="FunFam" id="3.30.160.60:FF:001325">
    <property type="entry name" value="zinc finger protein 200"/>
    <property type="match status" value="1"/>
</dbReference>
<evidence type="ECO:0000256" key="7">
    <source>
        <dbReference type="ARBA" id="ARBA00023163"/>
    </source>
</evidence>
<proteinExistence type="predicted"/>
<keyword evidence="2" id="KW-0479">Metal-binding</keyword>